<dbReference type="OrthoDB" id="3382693at2"/>
<dbReference type="Proteomes" id="UP000272400">
    <property type="component" value="Unassembled WGS sequence"/>
</dbReference>
<keyword evidence="3" id="KW-0808">Transferase</keyword>
<dbReference type="SUPFAM" id="SSF53335">
    <property type="entry name" value="S-adenosyl-L-methionine-dependent methyltransferases"/>
    <property type="match status" value="1"/>
</dbReference>
<evidence type="ECO:0000256" key="1">
    <source>
        <dbReference type="SAM" id="MobiDB-lite"/>
    </source>
</evidence>
<dbReference type="Gene3D" id="3.40.50.150">
    <property type="entry name" value="Vaccinia Virus protein VP39"/>
    <property type="match status" value="1"/>
</dbReference>
<reference evidence="3 4" key="1">
    <citation type="submission" date="2018-11" db="EMBL/GenBank/DDBJ databases">
        <title>Sequencing the genomes of 1000 actinobacteria strains.</title>
        <authorList>
            <person name="Klenk H.-P."/>
        </authorList>
    </citation>
    <scope>NUCLEOTIDE SEQUENCE [LARGE SCALE GENOMIC DNA]</scope>
    <source>
        <strain evidence="3 4">DSM 44254</strain>
    </source>
</reference>
<protein>
    <submittedName>
        <fullName evidence="3">Methyltransferase family protein</fullName>
    </submittedName>
</protein>
<feature type="compositionally biased region" description="Basic and acidic residues" evidence="1">
    <location>
        <begin position="12"/>
        <end position="26"/>
    </location>
</feature>
<organism evidence="3 4">
    <name type="scientific">Actinocorallia herbida</name>
    <dbReference type="NCBI Taxonomy" id="58109"/>
    <lineage>
        <taxon>Bacteria</taxon>
        <taxon>Bacillati</taxon>
        <taxon>Actinomycetota</taxon>
        <taxon>Actinomycetes</taxon>
        <taxon>Streptosporangiales</taxon>
        <taxon>Thermomonosporaceae</taxon>
        <taxon>Actinocorallia</taxon>
    </lineage>
</organism>
<feature type="compositionally biased region" description="Basic residues" evidence="1">
    <location>
        <begin position="1"/>
        <end position="11"/>
    </location>
</feature>
<gene>
    <name evidence="3" type="ORF">EDD29_3778</name>
</gene>
<keyword evidence="4" id="KW-1185">Reference proteome</keyword>
<sequence length="296" mass="32089">MENHHEHHTHHRSQEHGHGHGHGHDGEGEETALLEILDLDAEVFSDLMDEATSLIAEAAGDTPPQQVLDLGAGTGAGTFALLRRFPEASAVAVDGSARHLKHLRERAVALGLLGRISPSLTDLDGAWPDFDRPDLVWASNSLHHFADPARVLRDIGALLAPGGLLAVLEMPGFPTFLQDDTVPLGLEARVAEALAAENAAHLPHRAADWTALLTEAGFTIETHRVLESDLPSPVTPEARRYAHLSLDRLYTRLASRLTPTDRTAMDDLATEGAAHLPLHLRTARTLWLARPTAFTQ</sequence>
<feature type="region of interest" description="Disordered" evidence="1">
    <location>
        <begin position="1"/>
        <end position="27"/>
    </location>
</feature>
<evidence type="ECO:0000313" key="3">
    <source>
        <dbReference type="EMBL" id="ROO86215.1"/>
    </source>
</evidence>
<dbReference type="PANTHER" id="PTHR43591">
    <property type="entry name" value="METHYLTRANSFERASE"/>
    <property type="match status" value="1"/>
</dbReference>
<comment type="caution">
    <text evidence="3">The sequence shown here is derived from an EMBL/GenBank/DDBJ whole genome shotgun (WGS) entry which is preliminary data.</text>
</comment>
<name>A0A3N1CY84_9ACTN</name>
<feature type="domain" description="Methyltransferase type 12" evidence="2">
    <location>
        <begin position="68"/>
        <end position="165"/>
    </location>
</feature>
<dbReference type="GO" id="GO:0032259">
    <property type="term" value="P:methylation"/>
    <property type="evidence" value="ECO:0007669"/>
    <property type="project" value="UniProtKB-KW"/>
</dbReference>
<dbReference type="RefSeq" id="WP_123665634.1">
    <property type="nucleotide sequence ID" value="NZ_RJKE01000001.1"/>
</dbReference>
<evidence type="ECO:0000313" key="4">
    <source>
        <dbReference type="Proteomes" id="UP000272400"/>
    </source>
</evidence>
<dbReference type="GO" id="GO:0008168">
    <property type="term" value="F:methyltransferase activity"/>
    <property type="evidence" value="ECO:0007669"/>
    <property type="project" value="UniProtKB-KW"/>
</dbReference>
<dbReference type="EMBL" id="RJKE01000001">
    <property type="protein sequence ID" value="ROO86215.1"/>
    <property type="molecule type" value="Genomic_DNA"/>
</dbReference>
<proteinExistence type="predicted"/>
<accession>A0A3N1CY84</accession>
<dbReference type="Pfam" id="PF08242">
    <property type="entry name" value="Methyltransf_12"/>
    <property type="match status" value="1"/>
</dbReference>
<keyword evidence="3" id="KW-0489">Methyltransferase</keyword>
<dbReference type="CDD" id="cd02440">
    <property type="entry name" value="AdoMet_MTases"/>
    <property type="match status" value="1"/>
</dbReference>
<dbReference type="AlphaFoldDB" id="A0A3N1CY84"/>
<dbReference type="InterPro" id="IPR013217">
    <property type="entry name" value="Methyltransf_12"/>
</dbReference>
<dbReference type="InterPro" id="IPR029063">
    <property type="entry name" value="SAM-dependent_MTases_sf"/>
</dbReference>
<evidence type="ECO:0000259" key="2">
    <source>
        <dbReference type="Pfam" id="PF08242"/>
    </source>
</evidence>